<accession>A0A7G9WBH4</accession>
<evidence type="ECO:0008006" key="4">
    <source>
        <dbReference type="Google" id="ProtNLM"/>
    </source>
</evidence>
<organism evidence="2 3">
    <name type="scientific">Alkalicella caledoniensis</name>
    <dbReference type="NCBI Taxonomy" id="2731377"/>
    <lineage>
        <taxon>Bacteria</taxon>
        <taxon>Bacillati</taxon>
        <taxon>Bacillota</taxon>
        <taxon>Clostridia</taxon>
        <taxon>Eubacteriales</taxon>
        <taxon>Proteinivoracaceae</taxon>
        <taxon>Alkalicella</taxon>
    </lineage>
</organism>
<keyword evidence="3" id="KW-1185">Reference proteome</keyword>
<gene>
    <name evidence="2" type="ORF">HYG86_15305</name>
</gene>
<evidence type="ECO:0000256" key="1">
    <source>
        <dbReference type="SAM" id="SignalP"/>
    </source>
</evidence>
<dbReference type="Proteomes" id="UP000516160">
    <property type="component" value="Chromosome"/>
</dbReference>
<dbReference type="AlphaFoldDB" id="A0A7G9WBH4"/>
<evidence type="ECO:0000313" key="2">
    <source>
        <dbReference type="EMBL" id="QNO16036.1"/>
    </source>
</evidence>
<dbReference type="EMBL" id="CP058559">
    <property type="protein sequence ID" value="QNO16036.1"/>
    <property type="molecule type" value="Genomic_DNA"/>
</dbReference>
<protein>
    <recommendedName>
        <fullName evidence="4">DUF4252 domain-containing protein</fullName>
    </recommendedName>
</protein>
<dbReference type="KEGG" id="acae:HYG86_15305"/>
<evidence type="ECO:0000313" key="3">
    <source>
        <dbReference type="Proteomes" id="UP000516160"/>
    </source>
</evidence>
<reference evidence="2 3" key="1">
    <citation type="submission" date="2020-07" db="EMBL/GenBank/DDBJ databases">
        <title>Alkalicella. sp. LB2 genome.</title>
        <authorList>
            <person name="Postec A."/>
            <person name="Quemeneur M."/>
        </authorList>
    </citation>
    <scope>NUCLEOTIDE SEQUENCE [LARGE SCALE GENOMIC DNA]</scope>
    <source>
        <strain evidence="2 3">LB2</strain>
    </source>
</reference>
<name>A0A7G9WBH4_ALKCA</name>
<dbReference type="PROSITE" id="PS51257">
    <property type="entry name" value="PROKAR_LIPOPROTEIN"/>
    <property type="match status" value="1"/>
</dbReference>
<feature type="signal peptide" evidence="1">
    <location>
        <begin position="1"/>
        <end position="26"/>
    </location>
</feature>
<keyword evidence="1" id="KW-0732">Signal</keyword>
<dbReference type="RefSeq" id="WP_213166433.1">
    <property type="nucleotide sequence ID" value="NZ_CP058559.1"/>
</dbReference>
<sequence length="230" mass="26037">MSRRLGKFSFLLALFMVVGCSTNGNQLDPEAMLKEQIENLNEVNSYRAEMTLIQEVDNIQQKTEVLLLQNMREKSLFFSSLLEGQKMIELSVLDDIFTMSLNNQGKFEKTSLSMNELDDSESLKKSIIIGSFHNFEAFTNLVIEETSNYFVITGDSTINSLIGMSILDEEIEPYDIEEGAITIYISKKTNLIEKMYLENVMNVGGTRIITKTEAIISDINRTNNIAQKIG</sequence>
<feature type="chain" id="PRO_5038713068" description="DUF4252 domain-containing protein" evidence="1">
    <location>
        <begin position="27"/>
        <end position="230"/>
    </location>
</feature>
<proteinExistence type="predicted"/>